<gene>
    <name evidence="1" type="ORF">ACI1P1_27920</name>
</gene>
<comment type="caution">
    <text evidence="1">The sequence shown here is derived from an EMBL/GenBank/DDBJ whole genome shotgun (WGS) entry which is preliminary data.</text>
</comment>
<reference evidence="1" key="1">
    <citation type="submission" date="2024-12" db="EMBL/GenBank/DDBJ databases">
        <authorList>
            <person name="Wu N."/>
        </authorList>
    </citation>
    <scope>NUCLEOTIDE SEQUENCE</scope>
    <source>
        <strain evidence="1">P15</strain>
    </source>
</reference>
<dbReference type="Proteomes" id="UP001631969">
    <property type="component" value="Unassembled WGS sequence"/>
</dbReference>
<name>A0ACC7P836_9BACL</name>
<dbReference type="EMBL" id="JBJURJ010000026">
    <property type="protein sequence ID" value="MFM9332131.1"/>
    <property type="molecule type" value="Genomic_DNA"/>
</dbReference>
<evidence type="ECO:0000313" key="2">
    <source>
        <dbReference type="Proteomes" id="UP001631969"/>
    </source>
</evidence>
<organism evidence="1 2">
    <name type="scientific">Paenibacillus mesotrionivorans</name>
    <dbReference type="NCBI Taxonomy" id="3160968"/>
    <lineage>
        <taxon>Bacteria</taxon>
        <taxon>Bacillati</taxon>
        <taxon>Bacillota</taxon>
        <taxon>Bacilli</taxon>
        <taxon>Bacillales</taxon>
        <taxon>Paenibacillaceae</taxon>
        <taxon>Paenibacillus</taxon>
    </lineage>
</organism>
<keyword evidence="2" id="KW-1185">Reference proteome</keyword>
<accession>A0ACC7P836</accession>
<evidence type="ECO:0000313" key="1">
    <source>
        <dbReference type="EMBL" id="MFM9332131.1"/>
    </source>
</evidence>
<keyword evidence="1" id="KW-0378">Hydrolase</keyword>
<sequence length="2688" mass="290715">MTGKIKRILAMVMIAVLGAGMLPAFAAAGPSPVSGKSGYMAETGGAGDFPLAANGAAAALWVDAQDNAPVRRVVNDLKEDIKRVTGLDAPVSSAATLPAGPVVIVGTLDASAQVKALVDAGKITPAEVSAIKGKWEAYLIKVIDPHTLVIAGSDPRGAVFGVYELSEQMGVSPWYFFADAAIAAKASVYLKAGTSITDMPDVQYRGVFLNDEEKLSRWATEVFQDPSTMGPKTYAKIFELILRLKGNYIWAAMHVNSINNVPGNIELVQEYGIVLGSSHPDMLLRTNVHEWDKWKSDYAAQRGQNANDIKYDYTVSKDALLQYWRDNIERHKNTDAQWTLGMRGLHDEPFEAQNLMSDVYAHLGSNLEDRKAGLMNEIIRDQQQLLKEILGPDKYAASFQALIPYKEVLPIYNNPTFDLPENVTVIWCDDNHGMMRRMPDAAERAREGGHGLYYHVSYWAPVDQSYMWLSSLPLAVMGEELSKSWEHNIRKSWILNVGDIKPQEAEMTFFIRYGWDVEQYKNKADQFLKDWTAQHVGGAYSDEAADILNTFYQHTIVRKPEHMKDGLFNQTHYGDEASKRMAVYQDLFNRTAAISQALPEKQKLPFYELIQAKINWAYYVNKAYYYADRSNLAFDQGRMASADSMLKLSQEADLAKKAEIAYYSTIADGKWKGFIDPEVASPPVINQLPPGTPALVLGAPALGVVAEGETLPREQSRLIFSPYHQVGKFIDLFNKGAGSVHWTATADQPWVQLSAADGTVIDETRLFVTVPNMEAHKGATATVTITDTRTNLKKTIQVTVDNPAAPLSAISGYAEADGYVSMEAEHYSRLYTKGDKTWQIIRDAGRAFGGDVVRAYSPDLDALEEDTVTASAPSMEYDINLSSSGQFPLEIYRIPTLNAKGKVRFAVSVDNTAPIIVESAAADEGQGTIWVSNLFHMIEKHVVTLPALSAGKHTVKLWMVDSFIMIDKLVLYTGPEGVIPSELGPDESYHSEFNRDFHPGTALLPRIPVPAEPKNIPAEWGGGAFVEADGKVSLEAEYAMEQTLESESEITADMKAYTVSKRDKAVQVPGKIPNGWRLTQSDTGMAMRLPDMGAQWSENAEFPVYSPELTYKINFNSTGTYNVWLRWRYVDNASDSIRGGLDGSLGNFSTDVFFSNSLDEKWHWKNVGKVNVTTAEEHAFSLWMREDGLYVDRIYLTKSGETPTDALWNPSLRTESTVGQQLLAVVNGKRAAMSGISYPLGDALGQYRQAAYNALVDALHAAETLAHSGTATEQQANKALNAIAAAEAALPNALVLTRQGKTYQAYRDFSGDETGKFPYGFNIEGMTNGAAASVQEEDGNSFLRLTTTSTAGKADLFLPYTGEVKAAANERIVIEYRARFNGSFQYANGAMVRNDSGTNNFSMVTAFENANGAHQIKVHKGTSNADKVSVKSFNYNQWHTFKMVGDWAKKTYTVYMDNDPVPVATDFSFRHTGGTKLTGQRFGIDNMANGSIDFDDFKVSIIDPTKPDIPKIKMAAVGDSITFGSDSAGPIQPEDKYPAQLQALLGANYQVENFGVSGATMLENGTDTGGAQKGYVHQQKFAESQAFQPDVVVIMLGTNDSKELNWETYKAEYVDHGLKLIQSYRDLDSHPAVYLATSPTVVAGSNRYGIQADVLHNEIVPLQKQIALIADAGFIDVHQATQNATLAQFPDYVHGNAAGYTWIAEAVYAGIKGSPAPEASPVVQVSPVAVKSLSGQTPKLPLFAPVVYADGSTGLAEVVWMLDGLVFNTPGIVQVPGKLKGLEVNATADVEVTAGWGLDELVKETRSRTVELSIPLGEGPGAYSQSAYHALLAALDHAEELAANGNLTEEQFREARDALSGAEAALSGSLNLTQDGLTYHAYRDFEADITGKQPFGIEATKVQNSGAAQVVEEDGNSFLRLTTGTGKGFANMFLPYMGQVTAAGDERVVIEYSARFKAGLQYANAFLPKNQNGAYAMTVAFENAGNDPWVKVADASARKNVQPFRYDTWHHFKIIADMTAQAYSVYMDDAAIAENFAFRTPGSTTLAGHVFGIDNFANGQVDFDNIKVMVTGGPKKAEQAAPEGLVKTDETAAGANDGRIQGINAAMEWSSDQGHTWSGVEGTAISGLAPGVYWVRYQETQTHQASPHVEMSILPFVPSGRVSGVSLGNTDIRLYTNYGNPAVQLHAQVKPADAVNKEVTWSTSDTVVASVYGGFVTAHSAGTAYITVTTVDGGYSDTATVTVSVYGGPQNPGNPPVSVEGVSLNHTSAQLYTNYGSPTLQLIANVTPAHAADKTFLWTSSNPAAVTVDSNGLVHVRGLGTARITVTTADGGYTAFCDVTVGEYASGGIDPGSTEEESPGSTGPRPVLPAAVKDKDGSTTATATDPATGAVTETTHWPNGDRRVFTKERNGTVTELITRQNGSKQETVTKPDGSSRSVVSDTRGVQVETATTSVGEITASVRLPQGVTQARITIPVPKTSVSTVAVRVRENGTRSVLGTTLPAGNGISFIAKGDMTVQIMDNPVAFTDVPGGHWAAEAVAFTASRGLFSGTDKGMFSPEVSLSRAMLFTVLARLEGVETEGGEYWYSKAQDWAAASGISDGSAPEAAITREQLITLLHRYAGQPTAAGAGKSFVDSGDISPWATEAMDWAVHAGILNGNPENRLAPKGAATRAEVSAMLMRFVVWNSN</sequence>
<protein>
    <submittedName>
        <fullName evidence="1">Glycosyl hydrolase 115 family protein</fullName>
    </submittedName>
</protein>
<proteinExistence type="predicted"/>